<dbReference type="PANTHER" id="PTHR44591">
    <property type="entry name" value="STRESS RESPONSE REGULATOR PROTEIN 1"/>
    <property type="match status" value="1"/>
</dbReference>
<dbReference type="InterPro" id="IPR011006">
    <property type="entry name" value="CheY-like_superfamily"/>
</dbReference>
<feature type="signal peptide" evidence="3">
    <location>
        <begin position="1"/>
        <end position="20"/>
    </location>
</feature>
<proteinExistence type="predicted"/>
<reference evidence="5 6" key="1">
    <citation type="submission" date="2020-08" db="EMBL/GenBank/DDBJ databases">
        <title>Bridging the membrane lipid divide: bacteria of the FCB group superphylum have the potential to synthesize archaeal ether lipids.</title>
        <authorList>
            <person name="Villanueva L."/>
            <person name="Von Meijenfeldt F.A.B."/>
            <person name="Westbye A.B."/>
            <person name="Yadav S."/>
            <person name="Hopmans E.C."/>
            <person name="Dutilh B.E."/>
            <person name="Sinninghe Damste J.S."/>
        </authorList>
    </citation>
    <scope>NUCLEOTIDE SEQUENCE [LARGE SCALE GENOMIC DNA]</scope>
    <source>
        <strain evidence="5">NIOZ-UU27</strain>
    </source>
</reference>
<evidence type="ECO:0000256" key="2">
    <source>
        <dbReference type="PROSITE-ProRule" id="PRU00169"/>
    </source>
</evidence>
<protein>
    <submittedName>
        <fullName evidence="5">Response regulator</fullName>
    </submittedName>
</protein>
<dbReference type="Proteomes" id="UP000650524">
    <property type="component" value="Unassembled WGS sequence"/>
</dbReference>
<dbReference type="SMART" id="SM00448">
    <property type="entry name" value="REC"/>
    <property type="match status" value="1"/>
</dbReference>
<dbReference type="CDD" id="cd00156">
    <property type="entry name" value="REC"/>
    <property type="match status" value="1"/>
</dbReference>
<comment type="caution">
    <text evidence="5">The sequence shown here is derived from an EMBL/GenBank/DDBJ whole genome shotgun (WGS) entry which is preliminary data.</text>
</comment>
<evidence type="ECO:0000259" key="4">
    <source>
        <dbReference type="PROSITE" id="PS50110"/>
    </source>
</evidence>
<dbReference type="SUPFAM" id="SSF53850">
    <property type="entry name" value="Periplasmic binding protein-like II"/>
    <property type="match status" value="1"/>
</dbReference>
<dbReference type="EMBL" id="JACNJD010000141">
    <property type="protein sequence ID" value="MBC8176519.1"/>
    <property type="molecule type" value="Genomic_DNA"/>
</dbReference>
<feature type="domain" description="Response regulatory" evidence="4">
    <location>
        <begin position="167"/>
        <end position="283"/>
    </location>
</feature>
<dbReference type="InterPro" id="IPR001789">
    <property type="entry name" value="Sig_transdc_resp-reg_receiver"/>
</dbReference>
<name>A0A8J6MZT4_9DELT</name>
<dbReference type="GO" id="GO:0000160">
    <property type="term" value="P:phosphorelay signal transduction system"/>
    <property type="evidence" value="ECO:0007669"/>
    <property type="project" value="InterPro"/>
</dbReference>
<evidence type="ECO:0000256" key="1">
    <source>
        <dbReference type="ARBA" id="ARBA00022553"/>
    </source>
</evidence>
<evidence type="ECO:0000313" key="6">
    <source>
        <dbReference type="Proteomes" id="UP000650524"/>
    </source>
</evidence>
<dbReference type="Gene3D" id="3.40.50.2300">
    <property type="match status" value="1"/>
</dbReference>
<dbReference type="Gene3D" id="3.40.190.10">
    <property type="entry name" value="Periplasmic binding protein-like II"/>
    <property type="match status" value="1"/>
</dbReference>
<feature type="modified residue" description="4-aspartylphosphate" evidence="2">
    <location>
        <position position="218"/>
    </location>
</feature>
<dbReference type="Pfam" id="PF00072">
    <property type="entry name" value="Response_reg"/>
    <property type="match status" value="1"/>
</dbReference>
<dbReference type="PROSITE" id="PS50110">
    <property type="entry name" value="RESPONSE_REGULATORY"/>
    <property type="match status" value="1"/>
</dbReference>
<feature type="chain" id="PRO_5035155297" evidence="3">
    <location>
        <begin position="21"/>
        <end position="289"/>
    </location>
</feature>
<dbReference type="SUPFAM" id="SSF52172">
    <property type="entry name" value="CheY-like"/>
    <property type="match status" value="1"/>
</dbReference>
<keyword evidence="3" id="KW-0732">Signal</keyword>
<keyword evidence="1 2" id="KW-0597">Phosphoprotein</keyword>
<sequence>MFYRRRSVHWLIITSLCLFAAPVFSDQPQDPSSNQYQGSGKIQHKQIELTEGEKAFLQSHPVIRLGTDEGWEPFLSRGTDGILRGVDVDFIRYINESTGSNIQLVTGRWKDMVEKAKNREIDGLVTSAPLKAREPFFKFSDVYLPASAKKIIEEKQPSGDILRGSETVLFVDDEDMIIEIAGELFKELGYKILIARGGKEAIEIYEKNKDLVDVVILDMIMPDMSGSVTYDRLKEIDPHIKVLLSSGYSINGQATEIMDRGCDGFIQKPFKVKALSQKLRNILDNFKEE</sequence>
<dbReference type="PANTHER" id="PTHR44591:SF3">
    <property type="entry name" value="RESPONSE REGULATORY DOMAIN-CONTAINING PROTEIN"/>
    <property type="match status" value="1"/>
</dbReference>
<evidence type="ECO:0000256" key="3">
    <source>
        <dbReference type="SAM" id="SignalP"/>
    </source>
</evidence>
<dbReference type="InterPro" id="IPR050595">
    <property type="entry name" value="Bact_response_regulator"/>
</dbReference>
<dbReference type="AlphaFoldDB" id="A0A8J6MZT4"/>
<accession>A0A8J6MZT4</accession>
<organism evidence="5 6">
    <name type="scientific">Candidatus Desulfacyla euxinica</name>
    <dbReference type="NCBI Taxonomy" id="2841693"/>
    <lineage>
        <taxon>Bacteria</taxon>
        <taxon>Deltaproteobacteria</taxon>
        <taxon>Candidatus Desulfacyla</taxon>
    </lineage>
</organism>
<evidence type="ECO:0000313" key="5">
    <source>
        <dbReference type="EMBL" id="MBC8176519.1"/>
    </source>
</evidence>
<gene>
    <name evidence="5" type="ORF">H8E19_03865</name>
</gene>